<dbReference type="SUPFAM" id="SSF56747">
    <property type="entry name" value="Prim-pol domain"/>
    <property type="match status" value="1"/>
</dbReference>
<feature type="non-terminal residue" evidence="10">
    <location>
        <position position="238"/>
    </location>
</feature>
<dbReference type="GO" id="GO:0005658">
    <property type="term" value="C:alpha DNA polymerase:primase complex"/>
    <property type="evidence" value="ECO:0007669"/>
    <property type="project" value="UniProtKB-ARBA"/>
</dbReference>
<gene>
    <name evidence="10" type="ORF">THASP1DRAFT_17794</name>
</gene>
<organism evidence="10 11">
    <name type="scientific">Thamnocephalis sphaerospora</name>
    <dbReference type="NCBI Taxonomy" id="78915"/>
    <lineage>
        <taxon>Eukaryota</taxon>
        <taxon>Fungi</taxon>
        <taxon>Fungi incertae sedis</taxon>
        <taxon>Zoopagomycota</taxon>
        <taxon>Zoopagomycotina</taxon>
        <taxon>Zoopagomycetes</taxon>
        <taxon>Zoopagales</taxon>
        <taxon>Sigmoideomycetaceae</taxon>
        <taxon>Thamnocephalis</taxon>
    </lineage>
</organism>
<dbReference type="STRING" id="78915.A0A4P9XM36"/>
<dbReference type="GO" id="GO:0003899">
    <property type="term" value="F:DNA-directed RNA polymerase activity"/>
    <property type="evidence" value="ECO:0007669"/>
    <property type="project" value="InterPro"/>
</dbReference>
<dbReference type="Proteomes" id="UP000271241">
    <property type="component" value="Unassembled WGS sequence"/>
</dbReference>
<dbReference type="GO" id="GO:0006269">
    <property type="term" value="P:DNA replication, synthesis of primer"/>
    <property type="evidence" value="ECO:0007669"/>
    <property type="project" value="UniProtKB-KW"/>
</dbReference>
<evidence type="ECO:0000256" key="8">
    <source>
        <dbReference type="ARBA" id="ARBA00022723"/>
    </source>
</evidence>
<keyword evidence="4" id="KW-0639">Primosome</keyword>
<reference evidence="11" key="1">
    <citation type="journal article" date="2018" name="Nat. Microbiol.">
        <title>Leveraging single-cell genomics to expand the fungal tree of life.</title>
        <authorList>
            <person name="Ahrendt S.R."/>
            <person name="Quandt C.A."/>
            <person name="Ciobanu D."/>
            <person name="Clum A."/>
            <person name="Salamov A."/>
            <person name="Andreopoulos B."/>
            <person name="Cheng J.F."/>
            <person name="Woyke T."/>
            <person name="Pelin A."/>
            <person name="Henrissat B."/>
            <person name="Reynolds N.K."/>
            <person name="Benny G.L."/>
            <person name="Smith M.E."/>
            <person name="James T.Y."/>
            <person name="Grigoriev I.V."/>
        </authorList>
    </citation>
    <scope>NUCLEOTIDE SEQUENCE [LARGE SCALE GENOMIC DNA]</scope>
    <source>
        <strain evidence="11">RSA 1356</strain>
    </source>
</reference>
<evidence type="ECO:0000256" key="5">
    <source>
        <dbReference type="ARBA" id="ARBA00022679"/>
    </source>
</evidence>
<dbReference type="AlphaFoldDB" id="A0A4P9XM36"/>
<keyword evidence="5" id="KW-0808">Transferase</keyword>
<evidence type="ECO:0000313" key="11">
    <source>
        <dbReference type="Proteomes" id="UP000271241"/>
    </source>
</evidence>
<keyword evidence="9" id="KW-0804">Transcription</keyword>
<evidence type="ECO:0000313" key="10">
    <source>
        <dbReference type="EMBL" id="RKP06954.1"/>
    </source>
</evidence>
<evidence type="ECO:0000256" key="9">
    <source>
        <dbReference type="ARBA" id="ARBA00023163"/>
    </source>
</evidence>
<accession>A0A4P9XM36</accession>
<evidence type="ECO:0000256" key="4">
    <source>
        <dbReference type="ARBA" id="ARBA00022515"/>
    </source>
</evidence>
<dbReference type="EMBL" id="KZ992789">
    <property type="protein sequence ID" value="RKP06954.1"/>
    <property type="molecule type" value="Genomic_DNA"/>
</dbReference>
<comment type="similarity">
    <text evidence="1">Belongs to the eukaryotic-type primase small subunit family.</text>
</comment>
<evidence type="ECO:0000256" key="1">
    <source>
        <dbReference type="ARBA" id="ARBA00009762"/>
    </source>
</evidence>
<dbReference type="CDD" id="cd04860">
    <property type="entry name" value="AE_Prim_S"/>
    <property type="match status" value="1"/>
</dbReference>
<evidence type="ECO:0000256" key="6">
    <source>
        <dbReference type="ARBA" id="ARBA00022695"/>
    </source>
</evidence>
<evidence type="ECO:0000256" key="3">
    <source>
        <dbReference type="ARBA" id="ARBA00022478"/>
    </source>
</evidence>
<keyword evidence="7" id="KW-0235">DNA replication</keyword>
<keyword evidence="3" id="KW-0240">DNA-directed RNA polymerase</keyword>
<dbReference type="Gene3D" id="3.90.920.10">
    <property type="entry name" value="DNA primase, PRIM domain"/>
    <property type="match status" value="1"/>
</dbReference>
<dbReference type="InterPro" id="IPR014052">
    <property type="entry name" value="DNA_primase_ssu_euk/arc"/>
</dbReference>
<dbReference type="InterPro" id="IPR002755">
    <property type="entry name" value="DNA_primase_S"/>
</dbReference>
<keyword evidence="8" id="KW-0479">Metal-binding</keyword>
<evidence type="ECO:0000256" key="2">
    <source>
        <dbReference type="ARBA" id="ARBA00021278"/>
    </source>
</evidence>
<dbReference type="OrthoDB" id="19606at2759"/>
<keyword evidence="11" id="KW-1185">Reference proteome</keyword>
<keyword evidence="6" id="KW-0548">Nucleotidyltransferase</keyword>
<dbReference type="GO" id="GO:0046872">
    <property type="term" value="F:metal ion binding"/>
    <property type="evidence" value="ECO:0007669"/>
    <property type="project" value="UniProtKB-KW"/>
</dbReference>
<protein>
    <recommendedName>
        <fullName evidence="2">DNA primase small subunit</fullName>
    </recommendedName>
</protein>
<dbReference type="NCBIfam" id="TIGR00335">
    <property type="entry name" value="primase_sml"/>
    <property type="match status" value="1"/>
</dbReference>
<proteinExistence type="inferred from homology"/>
<evidence type="ECO:0000256" key="7">
    <source>
        <dbReference type="ARBA" id="ARBA00022705"/>
    </source>
</evidence>
<sequence>MLREYYQRCFPLKPYFHWLNYGYTPTPAFQHREFSFTLQNDVYIRYKSFQNIDELRDELLRLCPVKIDIGAIYTAKPKDKKMLQPGVFRPLEKELVFDIDMTDYDEVRSCCSGGDICLQCWDFMTIAIKILDRALREDFGFKHLLWVYSGRRGVHCWVCDPRARRLTNEGRKAIIGWLEVIKGGAQRARKVNLPQVLPVALQRAESIMNDYFEESILDKQEILGTPERWQKVLEIIPD</sequence>
<name>A0A4P9XM36_9FUNG</name>
<dbReference type="PANTHER" id="PTHR10536">
    <property type="entry name" value="DNA PRIMASE SMALL SUBUNIT"/>
    <property type="match status" value="1"/>
</dbReference>
<dbReference type="Pfam" id="PF01896">
    <property type="entry name" value="DNA_primase_S"/>
    <property type="match status" value="1"/>
</dbReference>